<evidence type="ECO:0000259" key="2">
    <source>
        <dbReference type="SMART" id="SM00312"/>
    </source>
</evidence>
<dbReference type="FunCoup" id="A0A165IM51">
    <property type="interactions" value="40"/>
</dbReference>
<sequence>MSMYDPLGGDAEPPAWGTPTHSRSPSPEAPRPRAGLPPAPHTPDKTPQIYGQPDPGLITPQNSAVNGERLERSDKYLRVRITALDRNRKDILIRLDAQTNLPNFSGQTYRNISRSYAEFQRFAETIIISCPQTIVPALPLAQTSAPSDEEDDRIVKQGLQKWITRICEDPVILQDEELRSFIESDFGYQPNVRIKKKSTGGALSILRRNVPDEDKDLANARLDLTRLEMQFSDTAKAMDKLSKAKKALAVAEAELGNKLISVATAEQHQGLATAERKFGRVWHATGDIVNAEAIAECVILGDSLGYQGMNAKSAKETLVQRTQVLEEYQTAVKNTIARRRAIERLKASSNIRPDKVDEAVEELDEVLRSKKRSFRSVSMAWEGICTPRSPLILDTRTKT</sequence>
<dbReference type="InterPro" id="IPR015404">
    <property type="entry name" value="Vps5_C"/>
</dbReference>
<dbReference type="PANTHER" id="PTHR47433">
    <property type="entry name" value="VACUOLAR PROTEIN SORTING-ASSOCIATED PROTEIN 17"/>
    <property type="match status" value="1"/>
</dbReference>
<dbReference type="GO" id="GO:0006886">
    <property type="term" value="P:intracellular protein transport"/>
    <property type="evidence" value="ECO:0007669"/>
    <property type="project" value="TreeGrafter"/>
</dbReference>
<evidence type="ECO:0000313" key="3">
    <source>
        <dbReference type="EMBL" id="KZT60756.1"/>
    </source>
</evidence>
<dbReference type="Gene3D" id="1.20.1270.60">
    <property type="entry name" value="Arfaptin homology (AH) domain/BAR domain"/>
    <property type="match status" value="1"/>
</dbReference>
<dbReference type="InterPro" id="IPR053055">
    <property type="entry name" value="VPS17"/>
</dbReference>
<name>A0A165IM51_9BASI</name>
<dbReference type="GO" id="GO:0032266">
    <property type="term" value="F:phosphatidylinositol-3-phosphate binding"/>
    <property type="evidence" value="ECO:0007669"/>
    <property type="project" value="TreeGrafter"/>
</dbReference>
<dbReference type="Gene3D" id="3.30.1520.10">
    <property type="entry name" value="Phox-like domain"/>
    <property type="match status" value="1"/>
</dbReference>
<dbReference type="GO" id="GO:0005768">
    <property type="term" value="C:endosome"/>
    <property type="evidence" value="ECO:0007669"/>
    <property type="project" value="TreeGrafter"/>
</dbReference>
<dbReference type="CDD" id="cd07596">
    <property type="entry name" value="BAR_SNX"/>
    <property type="match status" value="1"/>
</dbReference>
<dbReference type="CDD" id="cd06891">
    <property type="entry name" value="PX_Vps17p"/>
    <property type="match status" value="1"/>
</dbReference>
<dbReference type="SMART" id="SM00312">
    <property type="entry name" value="PX"/>
    <property type="match status" value="1"/>
</dbReference>
<dbReference type="InterPro" id="IPR037907">
    <property type="entry name" value="Vps17_PX"/>
</dbReference>
<dbReference type="GO" id="GO:0005829">
    <property type="term" value="C:cytosol"/>
    <property type="evidence" value="ECO:0007669"/>
    <property type="project" value="GOC"/>
</dbReference>
<dbReference type="GO" id="GO:0042147">
    <property type="term" value="P:retrograde transport, endosome to Golgi"/>
    <property type="evidence" value="ECO:0007669"/>
    <property type="project" value="TreeGrafter"/>
</dbReference>
<dbReference type="Proteomes" id="UP000076842">
    <property type="component" value="Unassembled WGS sequence"/>
</dbReference>
<reference evidence="3 4" key="1">
    <citation type="journal article" date="2016" name="Mol. Biol. Evol.">
        <title>Comparative Genomics of Early-Diverging Mushroom-Forming Fungi Provides Insights into the Origins of Lignocellulose Decay Capabilities.</title>
        <authorList>
            <person name="Nagy L.G."/>
            <person name="Riley R."/>
            <person name="Tritt A."/>
            <person name="Adam C."/>
            <person name="Daum C."/>
            <person name="Floudas D."/>
            <person name="Sun H."/>
            <person name="Yadav J.S."/>
            <person name="Pangilinan J."/>
            <person name="Larsson K.H."/>
            <person name="Matsuura K."/>
            <person name="Barry K."/>
            <person name="Labutti K."/>
            <person name="Kuo R."/>
            <person name="Ohm R.A."/>
            <person name="Bhattacharya S.S."/>
            <person name="Shirouzu T."/>
            <person name="Yoshinaga Y."/>
            <person name="Martin F.M."/>
            <person name="Grigoriev I.V."/>
            <person name="Hibbett D.S."/>
        </authorList>
    </citation>
    <scope>NUCLEOTIDE SEQUENCE [LARGE SCALE GENOMIC DNA]</scope>
    <source>
        <strain evidence="3 4">HHB12733</strain>
    </source>
</reference>
<protein>
    <recommendedName>
        <fullName evidence="2">PX domain-containing protein</fullName>
    </recommendedName>
</protein>
<evidence type="ECO:0000313" key="4">
    <source>
        <dbReference type="Proteomes" id="UP000076842"/>
    </source>
</evidence>
<dbReference type="InterPro" id="IPR036871">
    <property type="entry name" value="PX_dom_sf"/>
</dbReference>
<feature type="region of interest" description="Disordered" evidence="1">
    <location>
        <begin position="1"/>
        <end position="69"/>
    </location>
</feature>
<proteinExistence type="predicted"/>
<dbReference type="PANTHER" id="PTHR47433:SF1">
    <property type="entry name" value="VACUOLAR PROTEIN SORTING-ASSOCIATED PROTEIN 17"/>
    <property type="match status" value="1"/>
</dbReference>
<accession>A0A165IM51</accession>
<dbReference type="SUPFAM" id="SSF64268">
    <property type="entry name" value="PX domain"/>
    <property type="match status" value="1"/>
</dbReference>
<feature type="domain" description="PX" evidence="2">
    <location>
        <begin position="75"/>
        <end position="185"/>
    </location>
</feature>
<dbReference type="InParanoid" id="A0A165IM51"/>
<dbReference type="OrthoDB" id="9976382at2759"/>
<keyword evidence="4" id="KW-1185">Reference proteome</keyword>
<evidence type="ECO:0000256" key="1">
    <source>
        <dbReference type="SAM" id="MobiDB-lite"/>
    </source>
</evidence>
<dbReference type="InterPro" id="IPR001683">
    <property type="entry name" value="PX_dom"/>
</dbReference>
<dbReference type="Pfam" id="PF00787">
    <property type="entry name" value="PX"/>
    <property type="match status" value="1"/>
</dbReference>
<dbReference type="InterPro" id="IPR027267">
    <property type="entry name" value="AH/BAR_dom_sf"/>
</dbReference>
<dbReference type="GO" id="GO:0030905">
    <property type="term" value="C:retromer, tubulation complex"/>
    <property type="evidence" value="ECO:0007669"/>
    <property type="project" value="TreeGrafter"/>
</dbReference>
<feature type="compositionally biased region" description="Low complexity" evidence="1">
    <location>
        <begin position="22"/>
        <end position="34"/>
    </location>
</feature>
<organism evidence="3 4">
    <name type="scientific">Calocera cornea HHB12733</name>
    <dbReference type="NCBI Taxonomy" id="1353952"/>
    <lineage>
        <taxon>Eukaryota</taxon>
        <taxon>Fungi</taxon>
        <taxon>Dikarya</taxon>
        <taxon>Basidiomycota</taxon>
        <taxon>Agaricomycotina</taxon>
        <taxon>Dacrymycetes</taxon>
        <taxon>Dacrymycetales</taxon>
        <taxon>Dacrymycetaceae</taxon>
        <taxon>Calocera</taxon>
    </lineage>
</organism>
<dbReference type="Pfam" id="PF09325">
    <property type="entry name" value="Vps5"/>
    <property type="match status" value="1"/>
</dbReference>
<dbReference type="EMBL" id="KV423928">
    <property type="protein sequence ID" value="KZT60756.1"/>
    <property type="molecule type" value="Genomic_DNA"/>
</dbReference>
<gene>
    <name evidence="3" type="ORF">CALCODRAFT_84207</name>
</gene>
<dbReference type="AlphaFoldDB" id="A0A165IM51"/>
<dbReference type="STRING" id="1353952.A0A165IM51"/>